<dbReference type="PROSITE" id="PS50075">
    <property type="entry name" value="CARRIER"/>
    <property type="match status" value="1"/>
</dbReference>
<dbReference type="SMART" id="SM00826">
    <property type="entry name" value="PKS_DH"/>
    <property type="match status" value="1"/>
</dbReference>
<dbReference type="Gene3D" id="3.40.50.150">
    <property type="entry name" value="Vaccinia Virus protein VP39"/>
    <property type="match status" value="1"/>
</dbReference>
<dbReference type="InterPro" id="IPR020806">
    <property type="entry name" value="PKS_PP-bd"/>
</dbReference>
<dbReference type="InterPro" id="IPR016039">
    <property type="entry name" value="Thiolase-like"/>
</dbReference>
<feature type="region of interest" description="C-terminal hotdog fold" evidence="8">
    <location>
        <begin position="1167"/>
        <end position="1318"/>
    </location>
</feature>
<dbReference type="Proteomes" id="UP000800094">
    <property type="component" value="Unassembled WGS sequence"/>
</dbReference>
<evidence type="ECO:0000259" key="10">
    <source>
        <dbReference type="PROSITE" id="PS52004"/>
    </source>
</evidence>
<dbReference type="SUPFAM" id="SSF51735">
    <property type="entry name" value="NAD(P)-binding Rossmann-fold domains"/>
    <property type="match status" value="2"/>
</dbReference>
<dbReference type="Gene3D" id="3.30.70.3290">
    <property type="match status" value="1"/>
</dbReference>
<dbReference type="InterPro" id="IPR016036">
    <property type="entry name" value="Malonyl_transacylase_ACP-bd"/>
</dbReference>
<accession>A0A6A6IFQ4</accession>
<dbReference type="SMART" id="SM00829">
    <property type="entry name" value="PKS_ER"/>
    <property type="match status" value="1"/>
</dbReference>
<dbReference type="CDD" id="cd05195">
    <property type="entry name" value="enoyl_red"/>
    <property type="match status" value="1"/>
</dbReference>
<dbReference type="Pfam" id="PF21089">
    <property type="entry name" value="PKS_DH_N"/>
    <property type="match status" value="1"/>
</dbReference>
<dbReference type="Pfam" id="PF08659">
    <property type="entry name" value="KR"/>
    <property type="match status" value="1"/>
</dbReference>
<dbReference type="Pfam" id="PF08242">
    <property type="entry name" value="Methyltransf_12"/>
    <property type="match status" value="1"/>
</dbReference>
<keyword evidence="2" id="KW-0597">Phosphoprotein</keyword>
<protein>
    <submittedName>
        <fullName evidence="12">Putative polyketide synthase</fullName>
    </submittedName>
</protein>
<dbReference type="PROSITE" id="PS00012">
    <property type="entry name" value="PHOSPHOPANTETHEINE"/>
    <property type="match status" value="1"/>
</dbReference>
<reference evidence="12" key="1">
    <citation type="journal article" date="2020" name="Stud. Mycol.">
        <title>101 Dothideomycetes genomes: a test case for predicting lifestyles and emergence of pathogens.</title>
        <authorList>
            <person name="Haridas S."/>
            <person name="Albert R."/>
            <person name="Binder M."/>
            <person name="Bloem J."/>
            <person name="Labutti K."/>
            <person name="Salamov A."/>
            <person name="Andreopoulos B."/>
            <person name="Baker S."/>
            <person name="Barry K."/>
            <person name="Bills G."/>
            <person name="Bluhm B."/>
            <person name="Cannon C."/>
            <person name="Castanera R."/>
            <person name="Culley D."/>
            <person name="Daum C."/>
            <person name="Ezra D."/>
            <person name="Gonzalez J."/>
            <person name="Henrissat B."/>
            <person name="Kuo A."/>
            <person name="Liang C."/>
            <person name="Lipzen A."/>
            <person name="Lutzoni F."/>
            <person name="Magnuson J."/>
            <person name="Mondo S."/>
            <person name="Nolan M."/>
            <person name="Ohm R."/>
            <person name="Pangilinan J."/>
            <person name="Park H.-J."/>
            <person name="Ramirez L."/>
            <person name="Alfaro M."/>
            <person name="Sun H."/>
            <person name="Tritt A."/>
            <person name="Yoshinaga Y."/>
            <person name="Zwiers L.-H."/>
            <person name="Turgeon B."/>
            <person name="Goodwin S."/>
            <person name="Spatafora J."/>
            <person name="Crous P."/>
            <person name="Grigoriev I."/>
        </authorList>
    </citation>
    <scope>NUCLEOTIDE SEQUENCE</scope>
    <source>
        <strain evidence="12">CBS 122368</strain>
    </source>
</reference>
<dbReference type="SUPFAM" id="SSF53901">
    <property type="entry name" value="Thiolase-like"/>
    <property type="match status" value="1"/>
</dbReference>
<dbReference type="PANTHER" id="PTHR43775:SF29">
    <property type="entry name" value="ASPERFURANONE POLYKETIDE SYNTHASE AFOG-RELATED"/>
    <property type="match status" value="1"/>
</dbReference>
<dbReference type="GeneID" id="54579166"/>
<dbReference type="GO" id="GO:0030639">
    <property type="term" value="P:polyketide biosynthetic process"/>
    <property type="evidence" value="ECO:0007669"/>
    <property type="project" value="UniProtKB-ARBA"/>
</dbReference>
<dbReference type="Pfam" id="PF14765">
    <property type="entry name" value="PS-DH"/>
    <property type="match status" value="1"/>
</dbReference>
<dbReference type="GO" id="GO:0016491">
    <property type="term" value="F:oxidoreductase activity"/>
    <property type="evidence" value="ECO:0007669"/>
    <property type="project" value="UniProtKB-KW"/>
</dbReference>
<organism evidence="12 13">
    <name type="scientific">Trematosphaeria pertusa</name>
    <dbReference type="NCBI Taxonomy" id="390896"/>
    <lineage>
        <taxon>Eukaryota</taxon>
        <taxon>Fungi</taxon>
        <taxon>Dikarya</taxon>
        <taxon>Ascomycota</taxon>
        <taxon>Pezizomycotina</taxon>
        <taxon>Dothideomycetes</taxon>
        <taxon>Pleosporomycetidae</taxon>
        <taxon>Pleosporales</taxon>
        <taxon>Massarineae</taxon>
        <taxon>Trematosphaeriaceae</taxon>
        <taxon>Trematosphaeria</taxon>
    </lineage>
</organism>
<dbReference type="Gene3D" id="1.10.1200.10">
    <property type="entry name" value="ACP-like"/>
    <property type="match status" value="1"/>
</dbReference>
<evidence type="ECO:0000313" key="13">
    <source>
        <dbReference type="Proteomes" id="UP000800094"/>
    </source>
</evidence>
<dbReference type="InterPro" id="IPR020841">
    <property type="entry name" value="PKS_Beta-ketoAc_synthase_dom"/>
</dbReference>
<dbReference type="InterPro" id="IPR049552">
    <property type="entry name" value="PKS_DH_N"/>
</dbReference>
<dbReference type="Pfam" id="PF00109">
    <property type="entry name" value="ketoacyl-synt"/>
    <property type="match status" value="1"/>
</dbReference>
<dbReference type="GO" id="GO:0031177">
    <property type="term" value="F:phosphopantetheine binding"/>
    <property type="evidence" value="ECO:0007669"/>
    <property type="project" value="InterPro"/>
</dbReference>
<dbReference type="SUPFAM" id="SSF53335">
    <property type="entry name" value="S-adenosyl-L-methionine-dependent methyltransferases"/>
    <property type="match status" value="1"/>
</dbReference>
<dbReference type="OrthoDB" id="329835at2759"/>
<dbReference type="InterPro" id="IPR020807">
    <property type="entry name" value="PKS_DH"/>
</dbReference>
<dbReference type="PROSITE" id="PS52019">
    <property type="entry name" value="PKS_MFAS_DH"/>
    <property type="match status" value="1"/>
</dbReference>
<dbReference type="RefSeq" id="XP_033683922.1">
    <property type="nucleotide sequence ID" value="XM_033825836.1"/>
</dbReference>
<dbReference type="InterPro" id="IPR049900">
    <property type="entry name" value="PKS_mFAS_DH"/>
</dbReference>
<dbReference type="InterPro" id="IPR036291">
    <property type="entry name" value="NAD(P)-bd_dom_sf"/>
</dbReference>
<evidence type="ECO:0000256" key="8">
    <source>
        <dbReference type="PROSITE-ProRule" id="PRU01363"/>
    </source>
</evidence>
<dbReference type="Pfam" id="PF02801">
    <property type="entry name" value="Ketoacyl-synt_C"/>
    <property type="match status" value="1"/>
</dbReference>
<evidence type="ECO:0000256" key="6">
    <source>
        <dbReference type="ARBA" id="ARBA00023268"/>
    </source>
</evidence>
<feature type="region of interest" description="N-terminal hotdog fold" evidence="8">
    <location>
        <begin position="1007"/>
        <end position="1139"/>
    </location>
</feature>
<dbReference type="InterPro" id="IPR016035">
    <property type="entry name" value="Acyl_Trfase/lysoPLipase"/>
</dbReference>
<evidence type="ECO:0000256" key="3">
    <source>
        <dbReference type="ARBA" id="ARBA00022679"/>
    </source>
</evidence>
<dbReference type="InterPro" id="IPR006162">
    <property type="entry name" value="Ppantetheine_attach_site"/>
</dbReference>
<dbReference type="Gene3D" id="3.40.50.720">
    <property type="entry name" value="NAD(P)-binding Rossmann-like Domain"/>
    <property type="match status" value="2"/>
</dbReference>
<dbReference type="InterPro" id="IPR049551">
    <property type="entry name" value="PKS_DH_C"/>
</dbReference>
<dbReference type="SMART" id="SM00823">
    <property type="entry name" value="PKS_PP"/>
    <property type="match status" value="1"/>
</dbReference>
<dbReference type="PANTHER" id="PTHR43775">
    <property type="entry name" value="FATTY ACID SYNTHASE"/>
    <property type="match status" value="1"/>
</dbReference>
<dbReference type="SUPFAM" id="SSF50129">
    <property type="entry name" value="GroES-like"/>
    <property type="match status" value="1"/>
</dbReference>
<evidence type="ECO:0000256" key="5">
    <source>
        <dbReference type="ARBA" id="ARBA00023002"/>
    </source>
</evidence>
<dbReference type="InterPro" id="IPR029063">
    <property type="entry name" value="SAM-dependent_MTases_sf"/>
</dbReference>
<dbReference type="SMART" id="SM00827">
    <property type="entry name" value="PKS_AT"/>
    <property type="match status" value="1"/>
</dbReference>
<name>A0A6A6IFQ4_9PLEO</name>
<dbReference type="InterPro" id="IPR011032">
    <property type="entry name" value="GroES-like_sf"/>
</dbReference>
<dbReference type="SMART" id="SM00825">
    <property type="entry name" value="PKS_KS"/>
    <property type="match status" value="1"/>
</dbReference>
<dbReference type="Gene3D" id="3.10.129.110">
    <property type="entry name" value="Polyketide synthase dehydratase"/>
    <property type="match status" value="1"/>
</dbReference>
<keyword evidence="7" id="KW-0012">Acyltransferase</keyword>
<dbReference type="PROSITE" id="PS52004">
    <property type="entry name" value="KS3_2"/>
    <property type="match status" value="1"/>
</dbReference>
<dbReference type="InterPro" id="IPR014031">
    <property type="entry name" value="Ketoacyl_synth_C"/>
</dbReference>
<dbReference type="GO" id="GO:0004312">
    <property type="term" value="F:fatty acid synthase activity"/>
    <property type="evidence" value="ECO:0007669"/>
    <property type="project" value="TreeGrafter"/>
</dbReference>
<dbReference type="Gene3D" id="3.40.366.10">
    <property type="entry name" value="Malonyl-Coenzyme A Acyl Carrier Protein, domain 2"/>
    <property type="match status" value="1"/>
</dbReference>
<keyword evidence="13" id="KW-1185">Reference proteome</keyword>
<dbReference type="Pfam" id="PF00698">
    <property type="entry name" value="Acyl_transf_1"/>
    <property type="match status" value="1"/>
</dbReference>
<dbReference type="Gene3D" id="3.90.180.10">
    <property type="entry name" value="Medium-chain alcohol dehydrogenases, catalytic domain"/>
    <property type="match status" value="1"/>
</dbReference>
<dbReference type="GO" id="GO:0006633">
    <property type="term" value="P:fatty acid biosynthetic process"/>
    <property type="evidence" value="ECO:0007669"/>
    <property type="project" value="InterPro"/>
</dbReference>
<feature type="active site" description="Proton acceptor; for dehydratase activity" evidence="8">
    <location>
        <position position="1039"/>
    </location>
</feature>
<feature type="active site" description="Proton donor; for dehydratase activity" evidence="8">
    <location>
        <position position="1227"/>
    </location>
</feature>
<dbReference type="SUPFAM" id="SSF47336">
    <property type="entry name" value="ACP-like"/>
    <property type="match status" value="1"/>
</dbReference>
<evidence type="ECO:0000256" key="7">
    <source>
        <dbReference type="ARBA" id="ARBA00023315"/>
    </source>
</evidence>
<dbReference type="InterPro" id="IPR056501">
    <property type="entry name" value="NAD-bd_HRPKS_sdrA"/>
</dbReference>
<dbReference type="InterPro" id="IPR009081">
    <property type="entry name" value="PP-bd_ACP"/>
</dbReference>
<dbReference type="SUPFAM" id="SSF55048">
    <property type="entry name" value="Probable ACP-binding domain of malonyl-CoA ACP transacylase"/>
    <property type="match status" value="1"/>
</dbReference>
<proteinExistence type="predicted"/>
<feature type="domain" description="Ketosynthase family 3 (KS3)" evidence="10">
    <location>
        <begin position="45"/>
        <end position="469"/>
    </location>
</feature>
<feature type="domain" description="Carrier" evidence="9">
    <location>
        <begin position="2530"/>
        <end position="2607"/>
    </location>
</feature>
<dbReference type="InterPro" id="IPR013217">
    <property type="entry name" value="Methyltransf_12"/>
</dbReference>
<dbReference type="Pfam" id="PF23297">
    <property type="entry name" value="ACP_SdgA_C"/>
    <property type="match status" value="1"/>
</dbReference>
<gene>
    <name evidence="12" type="ORF">BU26DRAFT_484031</name>
</gene>
<dbReference type="SMART" id="SM00822">
    <property type="entry name" value="PKS_KR"/>
    <property type="match status" value="1"/>
</dbReference>
<dbReference type="CDD" id="cd02440">
    <property type="entry name" value="AdoMet_MTases"/>
    <property type="match status" value="1"/>
</dbReference>
<dbReference type="EMBL" id="ML987195">
    <property type="protein sequence ID" value="KAF2248918.1"/>
    <property type="molecule type" value="Genomic_DNA"/>
</dbReference>
<sequence length="2610" mass="288107">MSGSRCNTCSRRSSLSRTGELLPGVNDGESDSSVEVFPGLDGDETDPIVVCGFSFKFPQEATSPEGLWEMMMERKCAMTEFPPDRINLNGFHHQYSRLNTIPIKGGHFVKDDLSVFDAEFFSLPPTEASSIDPMQRWLLEVAYRALENAGITMENISGTRTAVYTGSFGFDYMLQLCRDPENPPLYAALGFGISMLANRLSWFFNLRGPSIGLDSACSSSAMAIDIACQSLRNGSCDMAMIAGCNTASSPESYMWMSNINFLSPDSRCHSFDHRANGYARGEGVGVVLLKRLSDALKDGNTIRAVIRSAASNEDGRTPGITQPSRSAQERLIKETYRKAGLSMSHTRFFEAHGTGTAIGDPREAQAIGSTFRNYRSTEDPVYVGAVKSNIGHLGGASGLAALVKTILVLEKGIIPPNANFEKLNPRIDAEFLKVKFPEEAHPWPRTGLRRASINSFGYGGANSHIVIDDAYNYLRLRSLSGKHHTSPHPPRLSHVRDLVCDVTHKNGYVCEETPCKLLLWSSADKQGISRMTSQFQGWYKTRRSPISRTWGTFLGDLAYTLDSHRSQLQWRSFALIQTAAELSDLQSRLSSPVRVRSKAPRIGFVFSGQGSQWFAMGRELMTYPSFAMELNEAEHYLKSLGCDWSVKGELLKDKDESNVDSPELSQTLCTVLQVALVNLLQSFGVMPSAVVGHSSGEIAAAYAGGYISSESAWKLAYYRGLCARVLIDGSSSKPAGAMMSVGLSQHQAEDMVAALNRHASTFGICIACINSPNNITVAGESRLIDQLKAQLDAKREFARKLRVPVAYHSGQMEDVSREYLSIIQSVSKPHHTKRRIPMISSVTGARAVAEQLMDPSYWALNMTSPVLFAQAVTVMCEQPDAVKKIDRSHLFASVVDHLLEVGPHATLQGPLREILRRTARGKSIGYNSVLKRGHSAAESTLNALGYLHCIGYAVNLRAINTSPLEASSRALPSLLVDLPEYPFDHSQRYWDESRLSRNYRLRSLRPTQLLGVQSRDWNASEARWRVFIRVAEMPWAEQHVINGVALYPATGMLVMAIEAAKQLIGGAHAIHGYTLRDVHIEGPMDLGNAAGDLEVQTHLRKLEHTNPDVKIFEFAIRTWSNEDWLINCRGFIAVELSATLNGWVGQKNIKRQRAIAKDLEASKSHCTEPVDARHMYTFLEQNGYKYGSAFRTAQQQHYNGESSQATAEVELYRLSEDDHVVHPVSLDAILHLAFTALSCGGTKPMATSIPSRIGCLWVSSEGLSWPDQSTMTACTTIQSVTKRGFSCTGGALSSDPSGRLRLWYEDFELVNITSKATEAALFPNPKQFCMNIEYKVALDKLSSSEIRDLLRSSRPITQDLSGFYQDIQLLVLTTLELLVEAVDLTALERQEPWKRWYLSWAEHQLKEHCPGSHTRNIRQSFQALSESISSTSKMGRLYAEVASNIIAMFNDEVQPLELLLESGLLKGGYDEWADYDCAKQAASYIDLLAHQRPGMNLLEVGGGTGATTRNFTSALRAGANTPMRSLRCNRYDFTDISVAFLEKARTEFADFVWQMTFRTLNIEHNFADQGYTEGSYDIVVADNVLHVTSNLGKTLRNVRKALKPGGKLIMHELLRSTGWTAGFIFGVFPGWWLGVEDDRVLSPNLTPEGWDEALRANGFSGVDMVLRDFDTKDSHQVGWLVATATEEKSTVSPIVQPQSRHQAIVVIDKSLEQQRLLSDDLLPPIYNLTGLQPHVLDLATAANIEINKEALVILLLDYGPSFLADLDETKWKPMSFLIQKSRHLLWVSAGGGREASPDHGLLDGLARTLRSEYYDLHLVTVALELAQTKTNKETHLVEVAREMLSRTLYQSYEQDYTEIDGLLHTKRLVEARDLKSAMDARVIPYEVLSTPLDGQIRFKVSTSSFPGSDMESHYVRIPEPLSKSLAGGTVEILVRAVSLRFGDRSTLLGGGDNPLYGSYCSGTVLSAGSDCAFEPGDRVIAAHAGSFRSHVRVQRQFVTKLPAALSFTDACIFIPLLASAYNAFVEVGRIKYGKSVLVHDGASPFGQVAIRLLKDRGVTSIWTTASSKEESHEITEGLQLSEEHVFPKSWFETQSTLATLGKRKFDIVFGDHTDSPRLLLDYITSGGQYVRFGPIPLLAKDRQVVHSAPENIRLVTIPVEMATTEALKYATDMSSLVPTSLKDETVVLPASELASIFSSLKSSADRKGVVVRFDESDSVDVRVHRSPPHHFDSESTYLIAGGFGGLGRAMARWLVGRGARYLILLSRSGPRTTEARDLMKDLIEKGVRVEAPCCDISDRWSLRSALNSCVGELPPIKGCIQSTMVMTELIFQKMEFQDWKTTVDGKAQGSWNLHAELPKGLDFFILLSSVMGILGTGSLAAYNAGNAYADALAHYRISQGERAVAIDLGGVLDAGHLAEHSPELENVQRVEKHALTCVTEICALLDIFCDPESPYGKSPTGCQAIIGLRPPAHWKDLEEVPFTMSQPFWGHMHHVAPLDGLDKDSGRKAVPREQSFDMAGTLAVTGSVAEAAEIVSRALVRRISIILGIPEDRLDDHKPMHQFGIDSLSAIDIRNWVGKVFSVDMPVFDILGGATFSSASMTIAHKLQLR</sequence>
<dbReference type="InterPro" id="IPR020843">
    <property type="entry name" value="ER"/>
</dbReference>
<evidence type="ECO:0000256" key="4">
    <source>
        <dbReference type="ARBA" id="ARBA00022857"/>
    </source>
</evidence>
<dbReference type="InterPro" id="IPR001227">
    <property type="entry name" value="Ac_transferase_dom_sf"/>
</dbReference>
<dbReference type="InterPro" id="IPR013968">
    <property type="entry name" value="PKS_KR"/>
</dbReference>
<dbReference type="InterPro" id="IPR014030">
    <property type="entry name" value="Ketoacyl_synth_N"/>
</dbReference>
<dbReference type="PROSITE" id="PS00606">
    <property type="entry name" value="KS3_1"/>
    <property type="match status" value="1"/>
</dbReference>
<keyword evidence="4" id="KW-0521">NADP</keyword>
<keyword evidence="6" id="KW-0511">Multifunctional enzyme</keyword>
<evidence type="ECO:0000313" key="12">
    <source>
        <dbReference type="EMBL" id="KAF2248918.1"/>
    </source>
</evidence>
<keyword evidence="3" id="KW-0808">Transferase</keyword>
<keyword evidence="1" id="KW-0596">Phosphopantetheine</keyword>
<dbReference type="InterPro" id="IPR057326">
    <property type="entry name" value="KR_dom"/>
</dbReference>
<dbReference type="SUPFAM" id="SSF52151">
    <property type="entry name" value="FabD/lysophospholipase-like"/>
    <property type="match status" value="1"/>
</dbReference>
<keyword evidence="5" id="KW-0560">Oxidoreductase</keyword>
<evidence type="ECO:0000259" key="9">
    <source>
        <dbReference type="PROSITE" id="PS50075"/>
    </source>
</evidence>
<feature type="domain" description="PKS/mFAS DH" evidence="11">
    <location>
        <begin position="1007"/>
        <end position="1318"/>
    </location>
</feature>
<dbReference type="Pfam" id="PF23114">
    <property type="entry name" value="NAD-bd_HRPKS_sdrA"/>
    <property type="match status" value="1"/>
</dbReference>
<dbReference type="Gene3D" id="3.40.47.10">
    <property type="match status" value="1"/>
</dbReference>
<evidence type="ECO:0000256" key="2">
    <source>
        <dbReference type="ARBA" id="ARBA00022553"/>
    </source>
</evidence>
<dbReference type="CDD" id="cd00833">
    <property type="entry name" value="PKS"/>
    <property type="match status" value="1"/>
</dbReference>
<dbReference type="InterPro" id="IPR014043">
    <property type="entry name" value="Acyl_transferase_dom"/>
</dbReference>
<dbReference type="InterPro" id="IPR042104">
    <property type="entry name" value="PKS_dehydratase_sf"/>
</dbReference>
<evidence type="ECO:0000256" key="1">
    <source>
        <dbReference type="ARBA" id="ARBA00022450"/>
    </source>
</evidence>
<dbReference type="InterPro" id="IPR018201">
    <property type="entry name" value="Ketoacyl_synth_AS"/>
</dbReference>
<dbReference type="InterPro" id="IPR050091">
    <property type="entry name" value="PKS_NRPS_Biosynth_Enz"/>
</dbReference>
<dbReference type="InterPro" id="IPR036736">
    <property type="entry name" value="ACP-like_sf"/>
</dbReference>
<evidence type="ECO:0000259" key="11">
    <source>
        <dbReference type="PROSITE" id="PS52019"/>
    </source>
</evidence>
<dbReference type="GO" id="GO:0004315">
    <property type="term" value="F:3-oxoacyl-[acyl-carrier-protein] synthase activity"/>
    <property type="evidence" value="ECO:0007669"/>
    <property type="project" value="InterPro"/>
</dbReference>